<protein>
    <recommendedName>
        <fullName evidence="3">VHS domain-containing protein</fullName>
    </recommendedName>
</protein>
<dbReference type="AlphaFoldDB" id="A0A4P9Z2H2"/>
<accession>A0A4P9Z2H2</accession>
<reference evidence="2" key="1">
    <citation type="journal article" date="2018" name="Nat. Microbiol.">
        <title>Leveraging single-cell genomics to expand the fungal tree of life.</title>
        <authorList>
            <person name="Ahrendt S.R."/>
            <person name="Quandt C.A."/>
            <person name="Ciobanu D."/>
            <person name="Clum A."/>
            <person name="Salamov A."/>
            <person name="Andreopoulos B."/>
            <person name="Cheng J.F."/>
            <person name="Woyke T."/>
            <person name="Pelin A."/>
            <person name="Henrissat B."/>
            <person name="Reynolds N.K."/>
            <person name="Benny G.L."/>
            <person name="Smith M.E."/>
            <person name="James T.Y."/>
            <person name="Grigoriev I.V."/>
        </authorList>
    </citation>
    <scope>NUCLEOTIDE SEQUENCE [LARGE SCALE GENOMIC DNA]</scope>
    <source>
        <strain evidence="2">Benny S71-1</strain>
    </source>
</reference>
<gene>
    <name evidence="1" type="ORF">SYNPS1DRAFT_22163</name>
</gene>
<name>A0A4P9Z2H2_9FUNG</name>
<dbReference type="GO" id="GO:0005694">
    <property type="term" value="C:chromosome"/>
    <property type="evidence" value="ECO:0007669"/>
    <property type="project" value="TreeGrafter"/>
</dbReference>
<dbReference type="GO" id="GO:0000993">
    <property type="term" value="F:RNA polymerase II complex binding"/>
    <property type="evidence" value="ECO:0007669"/>
    <property type="project" value="TreeGrafter"/>
</dbReference>
<dbReference type="PANTHER" id="PTHR28670">
    <property type="entry name" value="UV-STIMULATED SCAFFOLD PROTEIN A"/>
    <property type="match status" value="1"/>
</dbReference>
<dbReference type="PANTHER" id="PTHR28670:SF1">
    <property type="entry name" value="UV-STIMULATED SCAFFOLD PROTEIN A"/>
    <property type="match status" value="1"/>
</dbReference>
<evidence type="ECO:0008006" key="3">
    <source>
        <dbReference type="Google" id="ProtNLM"/>
    </source>
</evidence>
<dbReference type="GO" id="GO:0009411">
    <property type="term" value="P:response to UV"/>
    <property type="evidence" value="ECO:0007669"/>
    <property type="project" value="InterPro"/>
</dbReference>
<dbReference type="EMBL" id="KZ989552">
    <property type="protein sequence ID" value="RKP25981.1"/>
    <property type="molecule type" value="Genomic_DNA"/>
</dbReference>
<dbReference type="InterPro" id="IPR018610">
    <property type="entry name" value="UVSSA"/>
</dbReference>
<evidence type="ECO:0000313" key="2">
    <source>
        <dbReference type="Proteomes" id="UP000278143"/>
    </source>
</evidence>
<dbReference type="OrthoDB" id="5594015at2759"/>
<dbReference type="Pfam" id="PF20867">
    <property type="entry name" value="UVSSA_N"/>
    <property type="match status" value="1"/>
</dbReference>
<keyword evidence="2" id="KW-1185">Reference proteome</keyword>
<organism evidence="1 2">
    <name type="scientific">Syncephalis pseudoplumigaleata</name>
    <dbReference type="NCBI Taxonomy" id="1712513"/>
    <lineage>
        <taxon>Eukaryota</taxon>
        <taxon>Fungi</taxon>
        <taxon>Fungi incertae sedis</taxon>
        <taxon>Zoopagomycota</taxon>
        <taxon>Zoopagomycotina</taxon>
        <taxon>Zoopagomycetes</taxon>
        <taxon>Zoopagales</taxon>
        <taxon>Piptocephalidaceae</taxon>
        <taxon>Syncephalis</taxon>
    </lineage>
</organism>
<proteinExistence type="predicted"/>
<sequence length="209" mass="24377">MLPEHVDETARKAILEVVKQITRAGENEPNPQHLKTFKAFCKRSNAHTAAAYEAVFAQLRTRHAQVRLASLQLLLVLYERSQHARSLAHADLNDWIQLTVGVHNERLPPPKEHANRMRSLMLKSLRDWHDKRGERHRELRLAYEYLKHDIGVDFGDTQGSAARLTHRNDETAEEKQERIRKNARLKRYDAIRQTIERGMPIVKENLTDM</sequence>
<evidence type="ECO:0000313" key="1">
    <source>
        <dbReference type="EMBL" id="RKP25981.1"/>
    </source>
</evidence>
<dbReference type="InterPro" id="IPR049408">
    <property type="entry name" value="UVSSA_N_a-solenoid_rpt"/>
</dbReference>
<dbReference type="Proteomes" id="UP000278143">
    <property type="component" value="Unassembled WGS sequence"/>
</dbReference>
<dbReference type="GO" id="GO:0006283">
    <property type="term" value="P:transcription-coupled nucleotide-excision repair"/>
    <property type="evidence" value="ECO:0007669"/>
    <property type="project" value="TreeGrafter"/>
</dbReference>
<feature type="non-terminal residue" evidence="1">
    <location>
        <position position="209"/>
    </location>
</feature>